<organism evidence="2 3">
    <name type="scientific">Rotaria magnacalcarata</name>
    <dbReference type="NCBI Taxonomy" id="392030"/>
    <lineage>
        <taxon>Eukaryota</taxon>
        <taxon>Metazoa</taxon>
        <taxon>Spiralia</taxon>
        <taxon>Gnathifera</taxon>
        <taxon>Rotifera</taxon>
        <taxon>Eurotatoria</taxon>
        <taxon>Bdelloidea</taxon>
        <taxon>Philodinida</taxon>
        <taxon>Philodinidae</taxon>
        <taxon>Rotaria</taxon>
    </lineage>
</organism>
<dbReference type="AlphaFoldDB" id="A0A817AB92"/>
<reference evidence="2" key="1">
    <citation type="submission" date="2021-02" db="EMBL/GenBank/DDBJ databases">
        <authorList>
            <person name="Nowell W R."/>
        </authorList>
    </citation>
    <scope>NUCLEOTIDE SEQUENCE</scope>
</reference>
<name>A0A817AB92_9BILA</name>
<accession>A0A817AB92</accession>
<evidence type="ECO:0000313" key="3">
    <source>
        <dbReference type="Proteomes" id="UP000663824"/>
    </source>
</evidence>
<proteinExistence type="predicted"/>
<dbReference type="Proteomes" id="UP000663834">
    <property type="component" value="Unassembled WGS sequence"/>
</dbReference>
<comment type="caution">
    <text evidence="2">The sequence shown here is derived from an EMBL/GenBank/DDBJ whole genome shotgun (WGS) entry which is preliminary data.</text>
</comment>
<dbReference type="EMBL" id="CAJNOW010021635">
    <property type="protein sequence ID" value="CAF1684948.1"/>
    <property type="molecule type" value="Genomic_DNA"/>
</dbReference>
<evidence type="ECO:0000313" key="2">
    <source>
        <dbReference type="EMBL" id="CAF2252801.1"/>
    </source>
</evidence>
<evidence type="ECO:0000313" key="1">
    <source>
        <dbReference type="EMBL" id="CAF1684948.1"/>
    </source>
</evidence>
<feature type="non-terminal residue" evidence="2">
    <location>
        <position position="1"/>
    </location>
</feature>
<dbReference type="Proteomes" id="UP000663824">
    <property type="component" value="Unassembled WGS sequence"/>
</dbReference>
<sequence length="61" mass="6923">MIFIFNNNSSRQIINIDQLDSKDSADQKQQQVIISGFQEIPLYKSPTTYNGCCHIGTANSW</sequence>
<gene>
    <name evidence="1" type="ORF">KQP761_LOCUS38147</name>
    <name evidence="2" type="ORF">MBJ925_LOCUS37981</name>
</gene>
<dbReference type="EMBL" id="CAJNRE010021191">
    <property type="protein sequence ID" value="CAF2252801.1"/>
    <property type="molecule type" value="Genomic_DNA"/>
</dbReference>
<feature type="non-terminal residue" evidence="2">
    <location>
        <position position="61"/>
    </location>
</feature>
<protein>
    <submittedName>
        <fullName evidence="2">Uncharacterized protein</fullName>
    </submittedName>
</protein>